<evidence type="ECO:0000256" key="5">
    <source>
        <dbReference type="SAM" id="Phobius"/>
    </source>
</evidence>
<reference evidence="6 7" key="1">
    <citation type="journal article" date="2007" name="Nature">
        <title>Evolution of genes and genomes on the Drosophila phylogeny.</title>
        <authorList>
            <consortium name="Drosophila 12 Genomes Consortium"/>
            <person name="Clark A.G."/>
            <person name="Eisen M.B."/>
            <person name="Smith D.R."/>
            <person name="Bergman C.M."/>
            <person name="Oliver B."/>
            <person name="Markow T.A."/>
            <person name="Kaufman T.C."/>
            <person name="Kellis M."/>
            <person name="Gelbart W."/>
            <person name="Iyer V.N."/>
            <person name="Pollard D.A."/>
            <person name="Sackton T.B."/>
            <person name="Larracuente A.M."/>
            <person name="Singh N.D."/>
            <person name="Abad J.P."/>
            <person name="Abt D.N."/>
            <person name="Adryan B."/>
            <person name="Aguade M."/>
            <person name="Akashi H."/>
            <person name="Anderson W.W."/>
            <person name="Aquadro C.F."/>
            <person name="Ardell D.H."/>
            <person name="Arguello R."/>
            <person name="Artieri C.G."/>
            <person name="Barbash D.A."/>
            <person name="Barker D."/>
            <person name="Barsanti P."/>
            <person name="Batterham P."/>
            <person name="Batzoglou S."/>
            <person name="Begun D."/>
            <person name="Bhutkar A."/>
            <person name="Blanco E."/>
            <person name="Bosak S.A."/>
            <person name="Bradley R.K."/>
            <person name="Brand A.D."/>
            <person name="Brent M.R."/>
            <person name="Brooks A.N."/>
            <person name="Brown R.H."/>
            <person name="Butlin R.K."/>
            <person name="Caggese C."/>
            <person name="Calvi B.R."/>
            <person name="Bernardo de Carvalho A."/>
            <person name="Caspi A."/>
            <person name="Castrezana S."/>
            <person name="Celniker S.E."/>
            <person name="Chang J.L."/>
            <person name="Chapple C."/>
            <person name="Chatterji S."/>
            <person name="Chinwalla A."/>
            <person name="Civetta A."/>
            <person name="Clifton S.W."/>
            <person name="Comeron J.M."/>
            <person name="Costello J.C."/>
            <person name="Coyne J.A."/>
            <person name="Daub J."/>
            <person name="David R.G."/>
            <person name="Delcher A.L."/>
            <person name="Delehaunty K."/>
            <person name="Do C.B."/>
            <person name="Ebling H."/>
            <person name="Edwards K."/>
            <person name="Eickbush T."/>
            <person name="Evans J.D."/>
            <person name="Filipski A."/>
            <person name="Findeiss S."/>
            <person name="Freyhult E."/>
            <person name="Fulton L."/>
            <person name="Fulton R."/>
            <person name="Garcia A.C."/>
            <person name="Gardiner A."/>
            <person name="Garfield D.A."/>
            <person name="Garvin B.E."/>
            <person name="Gibson G."/>
            <person name="Gilbert D."/>
            <person name="Gnerre S."/>
            <person name="Godfrey J."/>
            <person name="Good R."/>
            <person name="Gotea V."/>
            <person name="Gravely B."/>
            <person name="Greenberg A.J."/>
            <person name="Griffiths-Jones S."/>
            <person name="Gross S."/>
            <person name="Guigo R."/>
            <person name="Gustafson E.A."/>
            <person name="Haerty W."/>
            <person name="Hahn M.W."/>
            <person name="Halligan D.L."/>
            <person name="Halpern A.L."/>
            <person name="Halter G.M."/>
            <person name="Han M.V."/>
            <person name="Heger A."/>
            <person name="Hillier L."/>
            <person name="Hinrichs A.S."/>
            <person name="Holmes I."/>
            <person name="Hoskins R.A."/>
            <person name="Hubisz M.J."/>
            <person name="Hultmark D."/>
            <person name="Huntley M.A."/>
            <person name="Jaffe D.B."/>
            <person name="Jagadeeshan S."/>
            <person name="Jeck W.R."/>
            <person name="Johnson J."/>
            <person name="Jones C.D."/>
            <person name="Jordan W.C."/>
            <person name="Karpen G.H."/>
            <person name="Kataoka E."/>
            <person name="Keightley P.D."/>
            <person name="Kheradpour P."/>
            <person name="Kirkness E.F."/>
            <person name="Koerich L.B."/>
            <person name="Kristiansen K."/>
            <person name="Kudrna D."/>
            <person name="Kulathinal R.J."/>
            <person name="Kumar S."/>
            <person name="Kwok R."/>
            <person name="Lander E."/>
            <person name="Langley C.H."/>
            <person name="Lapoint R."/>
            <person name="Lazzaro B.P."/>
            <person name="Lee S.J."/>
            <person name="Levesque L."/>
            <person name="Li R."/>
            <person name="Lin C.F."/>
            <person name="Lin M.F."/>
            <person name="Lindblad-Toh K."/>
            <person name="Llopart A."/>
            <person name="Long M."/>
            <person name="Low L."/>
            <person name="Lozovsky E."/>
            <person name="Lu J."/>
            <person name="Luo M."/>
            <person name="Machado C.A."/>
            <person name="Makalowski W."/>
            <person name="Marzo M."/>
            <person name="Matsuda M."/>
            <person name="Matzkin L."/>
            <person name="McAllister B."/>
            <person name="McBride C.S."/>
            <person name="McKernan B."/>
            <person name="McKernan K."/>
            <person name="Mendez-Lago M."/>
            <person name="Minx P."/>
            <person name="Mollenhauer M.U."/>
            <person name="Montooth K."/>
            <person name="Mount S.M."/>
            <person name="Mu X."/>
            <person name="Myers E."/>
            <person name="Negre B."/>
            <person name="Newfeld S."/>
            <person name="Nielsen R."/>
            <person name="Noor M.A."/>
            <person name="O'Grady P."/>
            <person name="Pachter L."/>
            <person name="Papaceit M."/>
            <person name="Parisi M.J."/>
            <person name="Parisi M."/>
            <person name="Parts L."/>
            <person name="Pedersen J.S."/>
            <person name="Pesole G."/>
            <person name="Phillippy A.M."/>
            <person name="Ponting C.P."/>
            <person name="Pop M."/>
            <person name="Porcelli D."/>
            <person name="Powell J.R."/>
            <person name="Prohaska S."/>
            <person name="Pruitt K."/>
            <person name="Puig M."/>
            <person name="Quesneville H."/>
            <person name="Ram K.R."/>
            <person name="Rand D."/>
            <person name="Rasmussen M.D."/>
            <person name="Reed L.K."/>
            <person name="Reenan R."/>
            <person name="Reily A."/>
            <person name="Remington K.A."/>
            <person name="Rieger T.T."/>
            <person name="Ritchie M.G."/>
            <person name="Robin C."/>
            <person name="Rogers Y.H."/>
            <person name="Rohde C."/>
            <person name="Rozas J."/>
            <person name="Rubenfield M.J."/>
            <person name="Ruiz A."/>
            <person name="Russo S."/>
            <person name="Salzberg S.L."/>
            <person name="Sanchez-Gracia A."/>
            <person name="Saranga D.J."/>
            <person name="Sato H."/>
            <person name="Schaeffer S.W."/>
            <person name="Schatz M.C."/>
            <person name="Schlenke T."/>
            <person name="Schwartz R."/>
            <person name="Segarra C."/>
            <person name="Singh R.S."/>
            <person name="Sirot L."/>
            <person name="Sirota M."/>
            <person name="Sisneros N.B."/>
            <person name="Smith C.D."/>
            <person name="Smith T.F."/>
            <person name="Spieth J."/>
            <person name="Stage D.E."/>
            <person name="Stark A."/>
            <person name="Stephan W."/>
            <person name="Strausberg R.L."/>
            <person name="Strempel S."/>
            <person name="Sturgill D."/>
            <person name="Sutton G."/>
            <person name="Sutton G.G."/>
            <person name="Tao W."/>
            <person name="Teichmann S."/>
            <person name="Tobari Y.N."/>
            <person name="Tomimura Y."/>
            <person name="Tsolas J.M."/>
            <person name="Valente V.L."/>
            <person name="Venter E."/>
            <person name="Venter J.C."/>
            <person name="Vicario S."/>
            <person name="Vieira F.G."/>
            <person name="Vilella A.J."/>
            <person name="Villasante A."/>
            <person name="Walenz B."/>
            <person name="Wang J."/>
            <person name="Wasserman M."/>
            <person name="Watts T."/>
            <person name="Wilson D."/>
            <person name="Wilson R.K."/>
            <person name="Wing R.A."/>
            <person name="Wolfner M.F."/>
            <person name="Wong A."/>
            <person name="Wong G.K."/>
            <person name="Wu C.I."/>
            <person name="Wu G."/>
            <person name="Yamamoto D."/>
            <person name="Yang H.P."/>
            <person name="Yang S.P."/>
            <person name="Yorke J.A."/>
            <person name="Yoshida K."/>
            <person name="Zdobnov E."/>
            <person name="Zhang P."/>
            <person name="Zhang Y."/>
            <person name="Zimin A.V."/>
            <person name="Baldwin J."/>
            <person name="Abdouelleil A."/>
            <person name="Abdulkadir J."/>
            <person name="Abebe A."/>
            <person name="Abera B."/>
            <person name="Abreu J."/>
            <person name="Acer S.C."/>
            <person name="Aftuck L."/>
            <person name="Alexander A."/>
            <person name="An P."/>
            <person name="Anderson E."/>
            <person name="Anderson S."/>
            <person name="Arachi H."/>
            <person name="Azer M."/>
            <person name="Bachantsang P."/>
            <person name="Barry A."/>
            <person name="Bayul T."/>
            <person name="Berlin A."/>
            <person name="Bessette D."/>
            <person name="Bloom T."/>
            <person name="Blye J."/>
            <person name="Boguslavskiy L."/>
            <person name="Bonnet C."/>
            <person name="Boukhgalter B."/>
            <person name="Bourzgui I."/>
            <person name="Brown A."/>
            <person name="Cahill P."/>
            <person name="Channer S."/>
            <person name="Cheshatsang Y."/>
            <person name="Chuda L."/>
            <person name="Citroen M."/>
            <person name="Collymore A."/>
            <person name="Cooke P."/>
            <person name="Costello M."/>
            <person name="D'Aco K."/>
            <person name="Daza R."/>
            <person name="De Haan G."/>
            <person name="DeGray S."/>
            <person name="DeMaso C."/>
            <person name="Dhargay N."/>
            <person name="Dooley K."/>
            <person name="Dooley E."/>
            <person name="Doricent M."/>
            <person name="Dorje P."/>
            <person name="Dorjee K."/>
            <person name="Dupes A."/>
            <person name="Elong R."/>
            <person name="Falk J."/>
            <person name="Farina A."/>
            <person name="Faro S."/>
            <person name="Ferguson D."/>
            <person name="Fisher S."/>
            <person name="Foley C.D."/>
            <person name="Franke A."/>
            <person name="Friedrich D."/>
            <person name="Gadbois L."/>
            <person name="Gearin G."/>
            <person name="Gearin C.R."/>
            <person name="Giannoukos G."/>
            <person name="Goode T."/>
            <person name="Graham J."/>
            <person name="Grandbois E."/>
            <person name="Grewal S."/>
            <person name="Gyaltsen K."/>
            <person name="Hafez N."/>
            <person name="Hagos B."/>
            <person name="Hall J."/>
            <person name="Henson C."/>
            <person name="Hollinger A."/>
            <person name="Honan T."/>
            <person name="Huard M.D."/>
            <person name="Hughes L."/>
            <person name="Hurhula B."/>
            <person name="Husby M.E."/>
            <person name="Kamat A."/>
            <person name="Kanga B."/>
            <person name="Kashin S."/>
            <person name="Khazanovich D."/>
            <person name="Kisner P."/>
            <person name="Lance K."/>
            <person name="Lara M."/>
            <person name="Lee W."/>
            <person name="Lennon N."/>
            <person name="Letendre F."/>
            <person name="LeVine R."/>
            <person name="Lipovsky A."/>
            <person name="Liu X."/>
            <person name="Liu J."/>
            <person name="Liu S."/>
            <person name="Lokyitsang T."/>
            <person name="Lokyitsang Y."/>
            <person name="Lubonja R."/>
            <person name="Lui A."/>
            <person name="MacDonald P."/>
            <person name="Magnisalis V."/>
            <person name="Maru K."/>
            <person name="Matthews C."/>
            <person name="McCusker W."/>
            <person name="McDonough S."/>
            <person name="Mehta T."/>
            <person name="Meldrim J."/>
            <person name="Meneus L."/>
            <person name="Mihai O."/>
            <person name="Mihalev A."/>
            <person name="Mihova T."/>
            <person name="Mittelman R."/>
            <person name="Mlenga V."/>
            <person name="Montmayeur A."/>
            <person name="Mulrain L."/>
            <person name="Navidi A."/>
            <person name="Naylor J."/>
            <person name="Negash T."/>
            <person name="Nguyen T."/>
            <person name="Nguyen N."/>
            <person name="Nicol R."/>
            <person name="Norbu C."/>
            <person name="Norbu N."/>
            <person name="Novod N."/>
            <person name="O'Neill B."/>
            <person name="Osman S."/>
            <person name="Markiewicz E."/>
            <person name="Oyono O.L."/>
            <person name="Patti C."/>
            <person name="Phunkhang P."/>
            <person name="Pierre F."/>
            <person name="Priest M."/>
            <person name="Raghuraman S."/>
            <person name="Rege F."/>
            <person name="Reyes R."/>
            <person name="Rise C."/>
            <person name="Rogov P."/>
            <person name="Ross K."/>
            <person name="Ryan E."/>
            <person name="Settipalli S."/>
            <person name="Shea T."/>
            <person name="Sherpa N."/>
            <person name="Shi L."/>
            <person name="Shih D."/>
            <person name="Sparrow T."/>
            <person name="Spaulding J."/>
            <person name="Stalker J."/>
            <person name="Stange-Thomann N."/>
            <person name="Stavropoulos S."/>
            <person name="Stone C."/>
            <person name="Strader C."/>
            <person name="Tesfaye S."/>
            <person name="Thomson T."/>
            <person name="Thoulutsang Y."/>
            <person name="Thoulutsang D."/>
            <person name="Topham K."/>
            <person name="Topping I."/>
            <person name="Tsamla T."/>
            <person name="Vassiliev H."/>
            <person name="Vo A."/>
            <person name="Wangchuk T."/>
            <person name="Wangdi T."/>
            <person name="Weiand M."/>
            <person name="Wilkinson J."/>
            <person name="Wilson A."/>
            <person name="Yadav S."/>
            <person name="Young G."/>
            <person name="Yu Q."/>
            <person name="Zembek L."/>
            <person name="Zhong D."/>
            <person name="Zimmer A."/>
            <person name="Zwirko Z."/>
            <person name="Jaffe D.B."/>
            <person name="Alvarez P."/>
            <person name="Brockman W."/>
            <person name="Butler J."/>
            <person name="Chin C."/>
            <person name="Gnerre S."/>
            <person name="Grabherr M."/>
            <person name="Kleber M."/>
            <person name="Mauceli E."/>
            <person name="MacCallum I."/>
        </authorList>
    </citation>
    <scope>NUCLEOTIDE SEQUENCE [LARGE SCALE GENOMIC DNA]</scope>
    <source>
        <strain evidence="7">Tucson 15010-1051.87</strain>
    </source>
</reference>
<accession>B4M7B9</accession>
<keyword evidence="4 5" id="KW-0472">Membrane</keyword>
<keyword evidence="7" id="KW-1185">Reference proteome</keyword>
<dbReference type="Proteomes" id="UP000008792">
    <property type="component" value="Unassembled WGS sequence"/>
</dbReference>
<gene>
    <name evidence="6" type="primary">Dvir\GJ16965</name>
    <name evidence="6" type="ORF">Dvir_GJ16965</name>
</gene>
<dbReference type="STRING" id="7244.B4M7B9"/>
<dbReference type="AlphaFoldDB" id="B4M7B9"/>
<organism evidence="6 7">
    <name type="scientific">Drosophila virilis</name>
    <name type="common">Fruit fly</name>
    <dbReference type="NCBI Taxonomy" id="7244"/>
    <lineage>
        <taxon>Eukaryota</taxon>
        <taxon>Metazoa</taxon>
        <taxon>Ecdysozoa</taxon>
        <taxon>Arthropoda</taxon>
        <taxon>Hexapoda</taxon>
        <taxon>Insecta</taxon>
        <taxon>Pterygota</taxon>
        <taxon>Neoptera</taxon>
        <taxon>Endopterygota</taxon>
        <taxon>Diptera</taxon>
        <taxon>Brachycera</taxon>
        <taxon>Muscomorpha</taxon>
        <taxon>Ephydroidea</taxon>
        <taxon>Drosophilidae</taxon>
        <taxon>Drosophila</taxon>
    </lineage>
</organism>
<keyword evidence="3 5" id="KW-1133">Transmembrane helix</keyword>
<dbReference type="OrthoDB" id="311720at2759"/>
<sequence>MWQHANLLLQMLLQANVYVTIIWAISYLLHLIIWSHMLWNYTGLAMLLAYVLAVGTEWMRLHASYSINLCTDATTMWLLLTLTPCVLLPALVYLRLAVVFASRWLAFLTNVQFVLMALEVLSALLHHVWRLASAKRESQNRPESRLGAY</sequence>
<dbReference type="GO" id="GO:0016020">
    <property type="term" value="C:membrane"/>
    <property type="evidence" value="ECO:0007669"/>
    <property type="project" value="UniProtKB-SubCell"/>
</dbReference>
<dbReference type="HOGENOM" id="CLU_135225_0_0_1"/>
<evidence type="ECO:0000256" key="2">
    <source>
        <dbReference type="ARBA" id="ARBA00022692"/>
    </source>
</evidence>
<feature type="transmembrane region" description="Helical" evidence="5">
    <location>
        <begin position="77"/>
        <end position="98"/>
    </location>
</feature>
<evidence type="ECO:0000313" key="7">
    <source>
        <dbReference type="Proteomes" id="UP000008792"/>
    </source>
</evidence>
<dbReference type="FunCoup" id="B4M7B9">
    <property type="interactions" value="1"/>
</dbReference>
<comment type="subcellular location">
    <subcellularLocation>
        <location evidence="1">Membrane</location>
        <topology evidence="1">Multi-pass membrane protein</topology>
    </subcellularLocation>
</comment>
<feature type="transmembrane region" description="Helical" evidence="5">
    <location>
        <begin position="38"/>
        <end position="56"/>
    </location>
</feature>
<name>B4M7B9_DROVI</name>
<protein>
    <recommendedName>
        <fullName evidence="8">Transmembrane protein 17B</fullName>
    </recommendedName>
</protein>
<proteinExistence type="predicted"/>
<dbReference type="InterPro" id="IPR019184">
    <property type="entry name" value="Uncharacterised_TM-17"/>
</dbReference>
<evidence type="ECO:0000256" key="4">
    <source>
        <dbReference type="ARBA" id="ARBA00023136"/>
    </source>
</evidence>
<evidence type="ECO:0000256" key="3">
    <source>
        <dbReference type="ARBA" id="ARBA00022989"/>
    </source>
</evidence>
<dbReference type="InParanoid" id="B4M7B9"/>
<evidence type="ECO:0008006" key="8">
    <source>
        <dbReference type="Google" id="ProtNLM"/>
    </source>
</evidence>
<dbReference type="KEGG" id="dvi:6633848"/>
<feature type="transmembrane region" description="Helical" evidence="5">
    <location>
        <begin position="12"/>
        <end position="32"/>
    </location>
</feature>
<evidence type="ECO:0000313" key="6">
    <source>
        <dbReference type="EMBL" id="EDW62686.2"/>
    </source>
</evidence>
<keyword evidence="2 5" id="KW-0812">Transmembrane</keyword>
<dbReference type="eggNOG" id="KOG4694">
    <property type="taxonomic scope" value="Eukaryota"/>
</dbReference>
<evidence type="ECO:0000256" key="1">
    <source>
        <dbReference type="ARBA" id="ARBA00004141"/>
    </source>
</evidence>
<feature type="transmembrane region" description="Helical" evidence="5">
    <location>
        <begin position="104"/>
        <end position="129"/>
    </location>
</feature>
<dbReference type="Pfam" id="PF09799">
    <property type="entry name" value="Transmemb_17"/>
    <property type="match status" value="1"/>
</dbReference>
<dbReference type="EMBL" id="CH940653">
    <property type="protein sequence ID" value="EDW62686.2"/>
    <property type="molecule type" value="Genomic_DNA"/>
</dbReference>